<keyword evidence="2" id="KW-1185">Reference proteome</keyword>
<dbReference type="Proteomes" id="UP001175271">
    <property type="component" value="Unassembled WGS sequence"/>
</dbReference>
<evidence type="ECO:0000313" key="1">
    <source>
        <dbReference type="EMBL" id="KAK0422517.1"/>
    </source>
</evidence>
<comment type="caution">
    <text evidence="1">The sequence shown here is derived from an EMBL/GenBank/DDBJ whole genome shotgun (WGS) entry which is preliminary data.</text>
</comment>
<reference evidence="1" key="1">
    <citation type="submission" date="2023-06" db="EMBL/GenBank/DDBJ databases">
        <title>Genomic analysis of the entomopathogenic nematode Steinernema hermaphroditum.</title>
        <authorList>
            <person name="Schwarz E.M."/>
            <person name="Heppert J.K."/>
            <person name="Baniya A."/>
            <person name="Schwartz H.T."/>
            <person name="Tan C.-H."/>
            <person name="Antoshechkin I."/>
            <person name="Sternberg P.W."/>
            <person name="Goodrich-Blair H."/>
            <person name="Dillman A.R."/>
        </authorList>
    </citation>
    <scope>NUCLEOTIDE SEQUENCE</scope>
    <source>
        <strain evidence="1">PS9179</strain>
        <tissue evidence="1">Whole animal</tissue>
    </source>
</reference>
<gene>
    <name evidence="1" type="ORF">QR680_007619</name>
</gene>
<name>A0AA39IG63_9BILA</name>
<accession>A0AA39IG63</accession>
<dbReference type="EMBL" id="JAUCMV010000001">
    <property type="protein sequence ID" value="KAK0422517.1"/>
    <property type="molecule type" value="Genomic_DNA"/>
</dbReference>
<sequence>MLENEHSYQYYFVNWFSKVNKILYSLTIGGTAAITWGIHKDSEVVEAIEKICDGKGKAYLERGFMRFERIELHDLRELYFTVMLFRLDIESSKRDDRTQRLNVAYADARFRTEPNCCSATPPIGVMDAILNICDW</sequence>
<proteinExistence type="predicted"/>
<organism evidence="1 2">
    <name type="scientific">Steinernema hermaphroditum</name>
    <dbReference type="NCBI Taxonomy" id="289476"/>
    <lineage>
        <taxon>Eukaryota</taxon>
        <taxon>Metazoa</taxon>
        <taxon>Ecdysozoa</taxon>
        <taxon>Nematoda</taxon>
        <taxon>Chromadorea</taxon>
        <taxon>Rhabditida</taxon>
        <taxon>Tylenchina</taxon>
        <taxon>Panagrolaimomorpha</taxon>
        <taxon>Strongyloidoidea</taxon>
        <taxon>Steinernematidae</taxon>
        <taxon>Steinernema</taxon>
    </lineage>
</organism>
<evidence type="ECO:0000313" key="2">
    <source>
        <dbReference type="Proteomes" id="UP001175271"/>
    </source>
</evidence>
<protein>
    <submittedName>
        <fullName evidence="1">Uncharacterized protein</fullName>
    </submittedName>
</protein>
<dbReference type="AlphaFoldDB" id="A0AA39IG63"/>